<keyword evidence="3" id="KW-1185">Reference proteome</keyword>
<protein>
    <submittedName>
        <fullName evidence="2">Uncharacterized protein</fullName>
    </submittedName>
</protein>
<dbReference type="AlphaFoldDB" id="A0AAE2CUS0"/>
<reference evidence="2" key="2">
    <citation type="journal article" date="2024" name="Plant">
        <title>Genomic evolution and insights into agronomic trait innovations of Sesamum species.</title>
        <authorList>
            <person name="Miao H."/>
            <person name="Wang L."/>
            <person name="Qu L."/>
            <person name="Liu H."/>
            <person name="Sun Y."/>
            <person name="Le M."/>
            <person name="Wang Q."/>
            <person name="Wei S."/>
            <person name="Zheng Y."/>
            <person name="Lin W."/>
            <person name="Duan Y."/>
            <person name="Cao H."/>
            <person name="Xiong S."/>
            <person name="Wang X."/>
            <person name="Wei L."/>
            <person name="Li C."/>
            <person name="Ma Q."/>
            <person name="Ju M."/>
            <person name="Zhao R."/>
            <person name="Li G."/>
            <person name="Mu C."/>
            <person name="Tian Q."/>
            <person name="Mei H."/>
            <person name="Zhang T."/>
            <person name="Gao T."/>
            <person name="Zhang H."/>
        </authorList>
    </citation>
    <scope>NUCLEOTIDE SEQUENCE</scope>
    <source>
        <strain evidence="2">3651</strain>
    </source>
</reference>
<evidence type="ECO:0000256" key="1">
    <source>
        <dbReference type="SAM" id="MobiDB-lite"/>
    </source>
</evidence>
<feature type="region of interest" description="Disordered" evidence="1">
    <location>
        <begin position="41"/>
        <end position="66"/>
    </location>
</feature>
<feature type="compositionally biased region" description="Basic residues" evidence="1">
    <location>
        <begin position="55"/>
        <end position="64"/>
    </location>
</feature>
<evidence type="ECO:0000313" key="3">
    <source>
        <dbReference type="Proteomes" id="UP001293254"/>
    </source>
</evidence>
<dbReference type="Proteomes" id="UP001293254">
    <property type="component" value="Unassembled WGS sequence"/>
</dbReference>
<name>A0AAE2CUS0_9LAMI</name>
<reference evidence="2" key="1">
    <citation type="submission" date="2020-06" db="EMBL/GenBank/DDBJ databases">
        <authorList>
            <person name="Li T."/>
            <person name="Hu X."/>
            <person name="Zhang T."/>
            <person name="Song X."/>
            <person name="Zhang H."/>
            <person name="Dai N."/>
            <person name="Sheng W."/>
            <person name="Hou X."/>
            <person name="Wei L."/>
        </authorList>
    </citation>
    <scope>NUCLEOTIDE SEQUENCE</scope>
    <source>
        <strain evidence="2">3651</strain>
        <tissue evidence="2">Leaf</tissue>
    </source>
</reference>
<accession>A0AAE2CUS0</accession>
<organism evidence="2 3">
    <name type="scientific">Sesamum alatum</name>
    <dbReference type="NCBI Taxonomy" id="300844"/>
    <lineage>
        <taxon>Eukaryota</taxon>
        <taxon>Viridiplantae</taxon>
        <taxon>Streptophyta</taxon>
        <taxon>Embryophyta</taxon>
        <taxon>Tracheophyta</taxon>
        <taxon>Spermatophyta</taxon>
        <taxon>Magnoliopsida</taxon>
        <taxon>eudicotyledons</taxon>
        <taxon>Gunneridae</taxon>
        <taxon>Pentapetalae</taxon>
        <taxon>asterids</taxon>
        <taxon>lamiids</taxon>
        <taxon>Lamiales</taxon>
        <taxon>Pedaliaceae</taxon>
        <taxon>Sesamum</taxon>
    </lineage>
</organism>
<proteinExistence type="predicted"/>
<gene>
    <name evidence="2" type="ORF">Salat_0649800</name>
</gene>
<dbReference type="EMBL" id="JACGWO010000002">
    <property type="protein sequence ID" value="KAK4434869.1"/>
    <property type="molecule type" value="Genomic_DNA"/>
</dbReference>
<evidence type="ECO:0000313" key="2">
    <source>
        <dbReference type="EMBL" id="KAK4434869.1"/>
    </source>
</evidence>
<sequence length="102" mass="10689">MAVRLVSAEELAVEIFRSFSESLAVLSSCAIDDSAQIRIVDSDGSSSSSGETNKKPRVRDRRGGRAAAATTAATSLELWCCDVVRIWVAAAAVGLEGFGVVL</sequence>
<comment type="caution">
    <text evidence="2">The sequence shown here is derived from an EMBL/GenBank/DDBJ whole genome shotgun (WGS) entry which is preliminary data.</text>
</comment>